<dbReference type="Proteomes" id="UP001589755">
    <property type="component" value="Unassembled WGS sequence"/>
</dbReference>
<reference evidence="9 10" key="1">
    <citation type="submission" date="2024-09" db="EMBL/GenBank/DDBJ databases">
        <authorList>
            <person name="Sun Q."/>
            <person name="Mori K."/>
        </authorList>
    </citation>
    <scope>NUCLEOTIDE SEQUENCE [LARGE SCALE GENOMIC DNA]</scope>
    <source>
        <strain evidence="9 10">CCM 8543</strain>
    </source>
</reference>
<keyword evidence="7" id="KW-1133">Transmembrane helix</keyword>
<keyword evidence="4" id="KW-1003">Cell membrane</keyword>
<comment type="function">
    <text evidence="6">Has immunoglobulin-binding and hemagglutination properties, and can bind to mannose. Essential for virulence. May be involved in LPS biosynthesis or polysaccharide transport.</text>
</comment>
<evidence type="ECO:0000256" key="3">
    <source>
        <dbReference type="ARBA" id="ARBA00020552"/>
    </source>
</evidence>
<evidence type="ECO:0000256" key="1">
    <source>
        <dbReference type="ARBA" id="ARBA00004167"/>
    </source>
</evidence>
<protein>
    <recommendedName>
        <fullName evidence="3">Lectin-like protein BA14k</fullName>
    </recommendedName>
</protein>
<sequence length="153" mass="17112">MKRLLKNSVLSLAIAATALNAIPAEAGDWRHGGYYGDHHRYERHGGHHRHHVYRKKRKDDGDDLLVAGILGLAVGAIAAGVLTQQNSPAPRYIDPPQPMPPHPGYGYGSTAYQAPEPWTAEWYRACGMRYRSFDPRSGTFMGYDGKRHFCVIR</sequence>
<feature type="chain" id="PRO_5047538252" description="Lectin-like protein BA14k" evidence="8">
    <location>
        <begin position="27"/>
        <end position="153"/>
    </location>
</feature>
<proteinExistence type="inferred from homology"/>
<comment type="subcellular location">
    <subcellularLocation>
        <location evidence="1">Membrane</location>
        <topology evidence="1">Single-pass membrane protein</topology>
    </subcellularLocation>
</comment>
<feature type="transmembrane region" description="Helical" evidence="7">
    <location>
        <begin position="64"/>
        <end position="82"/>
    </location>
</feature>
<evidence type="ECO:0000256" key="4">
    <source>
        <dbReference type="ARBA" id="ARBA00022475"/>
    </source>
</evidence>
<dbReference type="EMBL" id="JBHLXD010000015">
    <property type="protein sequence ID" value="MFC0208887.1"/>
    <property type="molecule type" value="Genomic_DNA"/>
</dbReference>
<dbReference type="InterPro" id="IPR012413">
    <property type="entry name" value="BA14K"/>
</dbReference>
<accession>A0ABV6D887</accession>
<evidence type="ECO:0000256" key="7">
    <source>
        <dbReference type="SAM" id="Phobius"/>
    </source>
</evidence>
<keyword evidence="8" id="KW-0732">Signal</keyword>
<evidence type="ECO:0000256" key="6">
    <source>
        <dbReference type="ARBA" id="ARBA00025321"/>
    </source>
</evidence>
<keyword evidence="7" id="KW-0812">Transmembrane</keyword>
<dbReference type="Pfam" id="PF07886">
    <property type="entry name" value="BA14K"/>
    <property type="match status" value="1"/>
</dbReference>
<keyword evidence="5" id="KW-0430">Lectin</keyword>
<comment type="similarity">
    <text evidence="2">Belongs to the BA14k family.</text>
</comment>
<evidence type="ECO:0000313" key="9">
    <source>
        <dbReference type="EMBL" id="MFC0208887.1"/>
    </source>
</evidence>
<evidence type="ECO:0000256" key="5">
    <source>
        <dbReference type="ARBA" id="ARBA00022734"/>
    </source>
</evidence>
<name>A0ABV6D887_9HYPH</name>
<gene>
    <name evidence="9" type="ORF">ACFFJ2_10815</name>
</gene>
<evidence type="ECO:0000256" key="8">
    <source>
        <dbReference type="SAM" id="SignalP"/>
    </source>
</evidence>
<keyword evidence="7" id="KW-0472">Membrane</keyword>
<evidence type="ECO:0000313" key="10">
    <source>
        <dbReference type="Proteomes" id="UP001589755"/>
    </source>
</evidence>
<dbReference type="RefSeq" id="WP_261518360.1">
    <property type="nucleotide sequence ID" value="NZ_JAODNW010000001.1"/>
</dbReference>
<organism evidence="9 10">
    <name type="scientific">Chelativorans intermedius</name>
    <dbReference type="NCBI Taxonomy" id="515947"/>
    <lineage>
        <taxon>Bacteria</taxon>
        <taxon>Pseudomonadati</taxon>
        <taxon>Pseudomonadota</taxon>
        <taxon>Alphaproteobacteria</taxon>
        <taxon>Hyphomicrobiales</taxon>
        <taxon>Phyllobacteriaceae</taxon>
        <taxon>Chelativorans</taxon>
    </lineage>
</organism>
<keyword evidence="10" id="KW-1185">Reference proteome</keyword>
<evidence type="ECO:0000256" key="2">
    <source>
        <dbReference type="ARBA" id="ARBA00010270"/>
    </source>
</evidence>
<feature type="signal peptide" evidence="8">
    <location>
        <begin position="1"/>
        <end position="26"/>
    </location>
</feature>
<comment type="caution">
    <text evidence="9">The sequence shown here is derived from an EMBL/GenBank/DDBJ whole genome shotgun (WGS) entry which is preliminary data.</text>
</comment>